<accession>A0A9D2BZX6</accession>
<dbReference type="PANTHER" id="PTHR34135:SF2">
    <property type="entry name" value="LYSOZYME"/>
    <property type="match status" value="1"/>
</dbReference>
<dbReference type="InterPro" id="IPR017853">
    <property type="entry name" value="GH"/>
</dbReference>
<dbReference type="EMBL" id="DXDU01000093">
    <property type="protein sequence ID" value="HIY26618.1"/>
    <property type="molecule type" value="Genomic_DNA"/>
</dbReference>
<dbReference type="GO" id="GO:0016998">
    <property type="term" value="P:cell wall macromolecule catabolic process"/>
    <property type="evidence" value="ECO:0007669"/>
    <property type="project" value="InterPro"/>
</dbReference>
<dbReference type="Proteomes" id="UP000823915">
    <property type="component" value="Unassembled WGS sequence"/>
</dbReference>
<dbReference type="Gene3D" id="3.20.20.80">
    <property type="entry name" value="Glycosidases"/>
    <property type="match status" value="1"/>
</dbReference>
<gene>
    <name evidence="2" type="ORF">H9838_05500</name>
</gene>
<proteinExistence type="inferred from homology"/>
<dbReference type="CDD" id="cd06414">
    <property type="entry name" value="GH25_LytC-like"/>
    <property type="match status" value="1"/>
</dbReference>
<comment type="caution">
    <text evidence="2">The sequence shown here is derived from an EMBL/GenBank/DDBJ whole genome shotgun (WGS) entry which is preliminary data.</text>
</comment>
<protein>
    <submittedName>
        <fullName evidence="2">Glycoside hydrolase family 25 protein</fullName>
    </submittedName>
</protein>
<dbReference type="GO" id="GO:0009253">
    <property type="term" value="P:peptidoglycan catabolic process"/>
    <property type="evidence" value="ECO:0007669"/>
    <property type="project" value="InterPro"/>
</dbReference>
<dbReference type="Pfam" id="PF01183">
    <property type="entry name" value="Glyco_hydro_25"/>
    <property type="match status" value="1"/>
</dbReference>
<reference evidence="2" key="2">
    <citation type="submission" date="2021-04" db="EMBL/GenBank/DDBJ databases">
        <authorList>
            <person name="Gilroy R."/>
        </authorList>
    </citation>
    <scope>NUCLEOTIDE SEQUENCE</scope>
    <source>
        <strain evidence="2">1282</strain>
    </source>
</reference>
<keyword evidence="2" id="KW-0378">Hydrolase</keyword>
<reference evidence="2" key="1">
    <citation type="journal article" date="2021" name="PeerJ">
        <title>Extensive microbial diversity within the chicken gut microbiome revealed by metagenomics and culture.</title>
        <authorList>
            <person name="Gilroy R."/>
            <person name="Ravi A."/>
            <person name="Getino M."/>
            <person name="Pursley I."/>
            <person name="Horton D.L."/>
            <person name="Alikhan N.F."/>
            <person name="Baker D."/>
            <person name="Gharbi K."/>
            <person name="Hall N."/>
            <person name="Watson M."/>
            <person name="Adriaenssens E.M."/>
            <person name="Foster-Nyarko E."/>
            <person name="Jarju S."/>
            <person name="Secka A."/>
            <person name="Antonio M."/>
            <person name="Oren A."/>
            <person name="Chaudhuri R.R."/>
            <person name="La Ragione R."/>
            <person name="Hildebrand F."/>
            <person name="Pallen M.J."/>
        </authorList>
    </citation>
    <scope>NUCLEOTIDE SEQUENCE</scope>
    <source>
        <strain evidence="2">1282</strain>
    </source>
</reference>
<dbReference type="GO" id="GO:0016052">
    <property type="term" value="P:carbohydrate catabolic process"/>
    <property type="evidence" value="ECO:0007669"/>
    <property type="project" value="TreeGrafter"/>
</dbReference>
<name>A0A9D2BZX6_9FIRM</name>
<evidence type="ECO:0000313" key="2">
    <source>
        <dbReference type="EMBL" id="HIY26618.1"/>
    </source>
</evidence>
<dbReference type="PROSITE" id="PS51904">
    <property type="entry name" value="GLYCOSYL_HYDROL_F25_2"/>
    <property type="match status" value="1"/>
</dbReference>
<dbReference type="AlphaFoldDB" id="A0A9D2BZX6"/>
<comment type="similarity">
    <text evidence="1">Belongs to the glycosyl hydrolase 25 family.</text>
</comment>
<dbReference type="PANTHER" id="PTHR34135">
    <property type="entry name" value="LYSOZYME"/>
    <property type="match status" value="1"/>
</dbReference>
<dbReference type="GO" id="GO:0003796">
    <property type="term" value="F:lysozyme activity"/>
    <property type="evidence" value="ECO:0007669"/>
    <property type="project" value="InterPro"/>
</dbReference>
<evidence type="ECO:0000313" key="3">
    <source>
        <dbReference type="Proteomes" id="UP000823915"/>
    </source>
</evidence>
<dbReference type="SUPFAM" id="SSF51445">
    <property type="entry name" value="(Trans)glycosidases"/>
    <property type="match status" value="1"/>
</dbReference>
<organism evidence="2 3">
    <name type="scientific">Candidatus Acutalibacter pullistercoris</name>
    <dbReference type="NCBI Taxonomy" id="2838418"/>
    <lineage>
        <taxon>Bacteria</taxon>
        <taxon>Bacillati</taxon>
        <taxon>Bacillota</taxon>
        <taxon>Clostridia</taxon>
        <taxon>Eubacteriales</taxon>
        <taxon>Acutalibacteraceae</taxon>
        <taxon>Acutalibacter</taxon>
    </lineage>
</organism>
<evidence type="ECO:0000256" key="1">
    <source>
        <dbReference type="ARBA" id="ARBA00010646"/>
    </source>
</evidence>
<sequence length="297" mass="32631">MRELDRKGKILLGGTCALVALVVVLAAIALALRGGEDPAPEDTGPSVPADELLVEDLYEGQRLIPKFDVEKNQLDPELFQEGEDGFLHYGEALLGVDVAEYQGAIDWGQVKEAGIDFAILRLGWRGMTEGGLNLDATYQQNIEGAAGAGMPVGVYFFSQAVSEEEAREEAAFVLEALGGRELQYPVVFDWEQPFPSESLPAEDLRAYDMTGEQVSRFALAFCQEIEKGGYTPCVYTNKTMAYGFFDLELLGDYPLWYAEYQPAPSLYYGFDLWQYTASGSVPGIEGDVDLNLCFASF</sequence>
<dbReference type="InterPro" id="IPR002053">
    <property type="entry name" value="Glyco_hydro_25"/>
</dbReference>